<proteinExistence type="predicted"/>
<dbReference type="Pfam" id="PF12843">
    <property type="entry name" value="QSregVF_b"/>
    <property type="match status" value="1"/>
</dbReference>
<organism evidence="1">
    <name type="scientific">hydrothermal vent metagenome</name>
    <dbReference type="NCBI Taxonomy" id="652676"/>
    <lineage>
        <taxon>unclassified sequences</taxon>
        <taxon>metagenomes</taxon>
        <taxon>ecological metagenomes</taxon>
    </lineage>
</organism>
<name>A0A3B1A0E9_9ZZZZ</name>
<reference evidence="1" key="1">
    <citation type="submission" date="2018-06" db="EMBL/GenBank/DDBJ databases">
        <authorList>
            <person name="Zhirakovskaya E."/>
        </authorList>
    </citation>
    <scope>NUCLEOTIDE SEQUENCE</scope>
</reference>
<dbReference type="InterPro" id="IPR024530">
    <property type="entry name" value="QSregVF_b"/>
</dbReference>
<evidence type="ECO:0000313" key="1">
    <source>
        <dbReference type="EMBL" id="VAW95000.1"/>
    </source>
</evidence>
<dbReference type="EMBL" id="UOFR01000031">
    <property type="protein sequence ID" value="VAW95000.1"/>
    <property type="molecule type" value="Genomic_DNA"/>
</dbReference>
<protein>
    <submittedName>
        <fullName evidence="1">Uncharacterized protein YpeB</fullName>
    </submittedName>
</protein>
<sequence>MTEQHDDTQDVSNEEGEPALQANQLLKLARYRMPFGKYKGQLLIDLPEPYVVWFAKQGFPKGELGIMLGILYEIKLNGLEYLFKPFRNG</sequence>
<gene>
    <name evidence="1" type="ORF">MNBD_GAMMA21-1597</name>
</gene>
<accession>A0A3B1A0E9</accession>
<dbReference type="AlphaFoldDB" id="A0A3B1A0E9"/>